<evidence type="ECO:0000313" key="2">
    <source>
        <dbReference type="Proteomes" id="UP000188268"/>
    </source>
</evidence>
<reference evidence="1 2" key="1">
    <citation type="submission" date="2013-09" db="EMBL/GenBank/DDBJ databases">
        <title>Corchorus capsularis genome sequencing.</title>
        <authorList>
            <person name="Alam M."/>
            <person name="Haque M.S."/>
            <person name="Islam M.S."/>
            <person name="Emdad E.M."/>
            <person name="Islam M.M."/>
            <person name="Ahmed B."/>
            <person name="Halim A."/>
            <person name="Hossen Q.M.M."/>
            <person name="Hossain M.Z."/>
            <person name="Ahmed R."/>
            <person name="Khan M.M."/>
            <person name="Islam R."/>
            <person name="Rashid M.M."/>
            <person name="Khan S.A."/>
            <person name="Rahman M.S."/>
            <person name="Alam M."/>
        </authorList>
    </citation>
    <scope>NUCLEOTIDE SEQUENCE [LARGE SCALE GENOMIC DNA]</scope>
    <source>
        <strain evidence="2">cv. CVL-1</strain>
        <tissue evidence="1">Whole seedling</tissue>
    </source>
</reference>
<sequence>MAIDEGLVKEVGRTFLFQFEDQSEKDRVLMSQP</sequence>
<dbReference type="AlphaFoldDB" id="A0A1R3K6T8"/>
<organism evidence="1 2">
    <name type="scientific">Corchorus capsularis</name>
    <name type="common">Jute</name>
    <dbReference type="NCBI Taxonomy" id="210143"/>
    <lineage>
        <taxon>Eukaryota</taxon>
        <taxon>Viridiplantae</taxon>
        <taxon>Streptophyta</taxon>
        <taxon>Embryophyta</taxon>
        <taxon>Tracheophyta</taxon>
        <taxon>Spermatophyta</taxon>
        <taxon>Magnoliopsida</taxon>
        <taxon>eudicotyledons</taxon>
        <taxon>Gunneridae</taxon>
        <taxon>Pentapetalae</taxon>
        <taxon>rosids</taxon>
        <taxon>malvids</taxon>
        <taxon>Malvales</taxon>
        <taxon>Malvaceae</taxon>
        <taxon>Grewioideae</taxon>
        <taxon>Apeibeae</taxon>
        <taxon>Corchorus</taxon>
    </lineage>
</organism>
<comment type="caution">
    <text evidence="1">The sequence shown here is derived from an EMBL/GenBank/DDBJ whole genome shotgun (WGS) entry which is preliminary data.</text>
</comment>
<evidence type="ECO:0000313" key="1">
    <source>
        <dbReference type="EMBL" id="OMP02802.1"/>
    </source>
</evidence>
<accession>A0A1R3K6T8</accession>
<protein>
    <submittedName>
        <fullName evidence="1">Uncharacterized protein</fullName>
    </submittedName>
</protein>
<dbReference type="EMBL" id="AWWV01006164">
    <property type="protein sequence ID" value="OMP02802.1"/>
    <property type="molecule type" value="Genomic_DNA"/>
</dbReference>
<dbReference type="Proteomes" id="UP000188268">
    <property type="component" value="Unassembled WGS sequence"/>
</dbReference>
<gene>
    <name evidence="1" type="ORF">CCACVL1_02697</name>
</gene>
<name>A0A1R3K6T8_COCAP</name>
<keyword evidence="2" id="KW-1185">Reference proteome</keyword>
<dbReference type="Gramene" id="OMP02802">
    <property type="protein sequence ID" value="OMP02802"/>
    <property type="gene ID" value="CCACVL1_02697"/>
</dbReference>
<proteinExistence type="predicted"/>